<proteinExistence type="predicted"/>
<dbReference type="Gene3D" id="3.40.50.720">
    <property type="entry name" value="NAD(P)-binding Rossmann-like Domain"/>
    <property type="match status" value="1"/>
</dbReference>
<dbReference type="Pfam" id="PF00107">
    <property type="entry name" value="ADH_zinc_N"/>
    <property type="match status" value="1"/>
</dbReference>
<evidence type="ECO:0000313" key="4">
    <source>
        <dbReference type="EMBL" id="RJE84056.1"/>
    </source>
</evidence>
<evidence type="ECO:0000256" key="1">
    <source>
        <dbReference type="ARBA" id="ARBA00023002"/>
    </source>
</evidence>
<dbReference type="InterPro" id="IPR013154">
    <property type="entry name" value="ADH-like_N"/>
</dbReference>
<comment type="caution">
    <text evidence="4">The sequence shown here is derived from an EMBL/GenBank/DDBJ whole genome shotgun (WGS) entry which is preliminary data.</text>
</comment>
<organism evidence="4 5">
    <name type="scientific">Paracoccus onubensis</name>
    <dbReference type="NCBI Taxonomy" id="1675788"/>
    <lineage>
        <taxon>Bacteria</taxon>
        <taxon>Pseudomonadati</taxon>
        <taxon>Pseudomonadota</taxon>
        <taxon>Alphaproteobacteria</taxon>
        <taxon>Rhodobacterales</taxon>
        <taxon>Paracoccaceae</taxon>
        <taxon>Paracoccus</taxon>
    </lineage>
</organism>
<feature type="domain" description="Alcohol dehydrogenase-like N-terminal" evidence="3">
    <location>
        <begin position="24"/>
        <end position="128"/>
    </location>
</feature>
<dbReference type="InterPro" id="IPR036291">
    <property type="entry name" value="NAD(P)-bd_dom_sf"/>
</dbReference>
<dbReference type="SUPFAM" id="SSF50129">
    <property type="entry name" value="GroES-like"/>
    <property type="match status" value="1"/>
</dbReference>
<reference evidence="5" key="1">
    <citation type="submission" date="2018-09" db="EMBL/GenBank/DDBJ databases">
        <title>Acidovorax cavernicola nov. sp. isolated from Gruta de las Maravillas (Aracena, Spain).</title>
        <authorList>
            <person name="Jurado V."/>
            <person name="Gutierrez-Patricio S."/>
            <person name="Gonzalez-Pimentel J.L."/>
            <person name="Miller A.Z."/>
            <person name="Laiz L."/>
            <person name="Saiz-Jimenez C."/>
        </authorList>
    </citation>
    <scope>NUCLEOTIDE SEQUENCE [LARGE SCALE GENOMIC DNA]</scope>
    <source>
        <strain evidence="5">1011MAR3C25</strain>
    </source>
</reference>
<dbReference type="InterPro" id="IPR011032">
    <property type="entry name" value="GroES-like_sf"/>
</dbReference>
<dbReference type="PANTHER" id="PTHR43401">
    <property type="entry name" value="L-THREONINE 3-DEHYDROGENASE"/>
    <property type="match status" value="1"/>
</dbReference>
<feature type="domain" description="Alcohol dehydrogenase-like C-terminal" evidence="2">
    <location>
        <begin position="169"/>
        <end position="284"/>
    </location>
</feature>
<accession>A0A418SSW1</accession>
<dbReference type="InterPro" id="IPR013149">
    <property type="entry name" value="ADH-like_C"/>
</dbReference>
<evidence type="ECO:0000313" key="5">
    <source>
        <dbReference type="Proteomes" id="UP000284202"/>
    </source>
</evidence>
<name>A0A418SSW1_9RHOB</name>
<dbReference type="InterPro" id="IPR050129">
    <property type="entry name" value="Zn_alcohol_dh"/>
</dbReference>
<dbReference type="GO" id="GO:0016491">
    <property type="term" value="F:oxidoreductase activity"/>
    <property type="evidence" value="ECO:0007669"/>
    <property type="project" value="UniProtKB-KW"/>
</dbReference>
<dbReference type="SUPFAM" id="SSF51735">
    <property type="entry name" value="NAD(P)-binding Rossmann-fold domains"/>
    <property type="match status" value="1"/>
</dbReference>
<dbReference type="PANTHER" id="PTHR43401:SF5">
    <property type="entry name" value="ALCOHOL DEHYDROGENASE-RELATED"/>
    <property type="match status" value="1"/>
</dbReference>
<dbReference type="RefSeq" id="WP_119749811.1">
    <property type="nucleotide sequence ID" value="NZ_QZCG01000009.1"/>
</dbReference>
<protein>
    <submittedName>
        <fullName evidence="4">Galactitol-1-phosphate 5-dehydrogenase</fullName>
    </submittedName>
</protein>
<evidence type="ECO:0000259" key="3">
    <source>
        <dbReference type="Pfam" id="PF08240"/>
    </source>
</evidence>
<gene>
    <name evidence="4" type="ORF">D3P04_13665</name>
</gene>
<dbReference type="Proteomes" id="UP000284202">
    <property type="component" value="Unassembled WGS sequence"/>
</dbReference>
<dbReference type="AlphaFoldDB" id="A0A418SSW1"/>
<keyword evidence="1" id="KW-0560">Oxidoreductase</keyword>
<sequence>MKALVYTAAETLRMADLPDPVPQTGEVLVRVEAVGICGSDMHAFLGHDERRPPPLILGHEVAGTIASGPRKGQRVTVNPLATCGACPACLSGRDNLCPDRHIISMPGREGGFAELIRSPERNLVPLPDHVPATVACLTEPLACGWHAVRRGLQSLDGGADRVLILGGGAIGFGAALCARALGCHSITIIEPNPLRREKLAGADSFEVLEQPPTDIAPDLVIDAVGIAATRQNASDLVRPGGSILHIGLGQASDGLNIRRMTLQEITFIGTYTYTQQDFHDCAQAIFDGRLGPCNWTETRTLGDGPAAFADILGNRIASPKLVLLP</sequence>
<keyword evidence="5" id="KW-1185">Reference proteome</keyword>
<dbReference type="Pfam" id="PF08240">
    <property type="entry name" value="ADH_N"/>
    <property type="match status" value="1"/>
</dbReference>
<dbReference type="EMBL" id="QZCG01000009">
    <property type="protein sequence ID" value="RJE84056.1"/>
    <property type="molecule type" value="Genomic_DNA"/>
</dbReference>
<dbReference type="OrthoDB" id="9809185at2"/>
<dbReference type="Gene3D" id="3.90.180.10">
    <property type="entry name" value="Medium-chain alcohol dehydrogenases, catalytic domain"/>
    <property type="match status" value="1"/>
</dbReference>
<evidence type="ECO:0000259" key="2">
    <source>
        <dbReference type="Pfam" id="PF00107"/>
    </source>
</evidence>